<sequence length="135" mass="15323">MKKWFLGIVTALALVFGVSATTTANASSWHKGTPSSLRGTYFYKYHDGVRGTDIYKITKSSVYYTPTGAPTSKTTGIKYEKVGKYYRIKGTTHAYGRKFGYDEVFYKKGHSMKALGYSQYKHGGFSKDHYIFYKQ</sequence>
<evidence type="ECO:0000256" key="1">
    <source>
        <dbReference type="SAM" id="SignalP"/>
    </source>
</evidence>
<organism evidence="2 3">
    <name type="scientific">Secundilactobacillus angelensis</name>
    <dbReference type="NCBI Taxonomy" id="2722706"/>
    <lineage>
        <taxon>Bacteria</taxon>
        <taxon>Bacillati</taxon>
        <taxon>Bacillota</taxon>
        <taxon>Bacilli</taxon>
        <taxon>Lactobacillales</taxon>
        <taxon>Lactobacillaceae</taxon>
        <taxon>Secundilactobacillus</taxon>
    </lineage>
</organism>
<gene>
    <name evidence="2" type="ORF">HC026_09360</name>
</gene>
<keyword evidence="1" id="KW-0732">Signal</keyword>
<dbReference type="EMBL" id="JAAXLJ010000018">
    <property type="protein sequence ID" value="NLR19118.1"/>
    <property type="molecule type" value="Genomic_DNA"/>
</dbReference>
<dbReference type="Proteomes" id="UP000763447">
    <property type="component" value="Unassembled WGS sequence"/>
</dbReference>
<feature type="chain" id="PRO_5046050213" description="Surface layer protein A domain-containing protein" evidence="1">
    <location>
        <begin position="27"/>
        <end position="135"/>
    </location>
</feature>
<keyword evidence="3" id="KW-1185">Reference proteome</keyword>
<reference evidence="2 3" key="1">
    <citation type="submission" date="2020-04" db="EMBL/GenBank/DDBJ databases">
        <title>A novel species of genus Lactobacillus that was isolated from fermented food Zha-chili.</title>
        <authorList>
            <person name="Zhang Z."/>
        </authorList>
    </citation>
    <scope>NUCLEOTIDE SEQUENCE [LARGE SCALE GENOMIC DNA]</scope>
    <source>
        <strain evidence="3">HBUAS51383</strain>
    </source>
</reference>
<evidence type="ECO:0000313" key="3">
    <source>
        <dbReference type="Proteomes" id="UP000763447"/>
    </source>
</evidence>
<comment type="caution">
    <text evidence="2">The sequence shown here is derived from an EMBL/GenBank/DDBJ whole genome shotgun (WGS) entry which is preliminary data.</text>
</comment>
<accession>A0ABX1L219</accession>
<proteinExistence type="predicted"/>
<name>A0ABX1L219_9LACO</name>
<evidence type="ECO:0008006" key="4">
    <source>
        <dbReference type="Google" id="ProtNLM"/>
    </source>
</evidence>
<evidence type="ECO:0000313" key="2">
    <source>
        <dbReference type="EMBL" id="NLR19118.1"/>
    </source>
</evidence>
<dbReference type="RefSeq" id="WP_168925709.1">
    <property type="nucleotide sequence ID" value="NZ_JAAXLJ010000018.1"/>
</dbReference>
<protein>
    <recommendedName>
        <fullName evidence="4">Surface layer protein A domain-containing protein</fullName>
    </recommendedName>
</protein>
<feature type="signal peptide" evidence="1">
    <location>
        <begin position="1"/>
        <end position="26"/>
    </location>
</feature>